<dbReference type="RefSeq" id="WP_136404597.1">
    <property type="nucleotide sequence ID" value="NZ_SSWX01000001.1"/>
</dbReference>
<dbReference type="GO" id="GO:0042910">
    <property type="term" value="F:xenobiotic transmembrane transporter activity"/>
    <property type="evidence" value="ECO:0007669"/>
    <property type="project" value="InterPro"/>
</dbReference>
<dbReference type="NCBIfam" id="TIGR00797">
    <property type="entry name" value="matE"/>
    <property type="match status" value="1"/>
</dbReference>
<keyword evidence="1" id="KW-0813">Transport</keyword>
<keyword evidence="2" id="KW-0472">Membrane</keyword>
<keyword evidence="2" id="KW-0812">Transmembrane</keyword>
<reference evidence="3 4" key="1">
    <citation type="submission" date="2019-04" db="EMBL/GenBank/DDBJ databases">
        <title>Lampropedia sp YIM MLB12 draf genome.</title>
        <authorList>
            <person name="Wang Y.-X."/>
        </authorList>
    </citation>
    <scope>NUCLEOTIDE SEQUENCE [LARGE SCALE GENOMIC DNA]</scope>
    <source>
        <strain evidence="3 4">YIM MLB12</strain>
    </source>
</reference>
<accession>A0A4S5C1L6</accession>
<feature type="transmembrane region" description="Helical" evidence="2">
    <location>
        <begin position="155"/>
        <end position="178"/>
    </location>
</feature>
<evidence type="ECO:0000256" key="1">
    <source>
        <dbReference type="ARBA" id="ARBA00022448"/>
    </source>
</evidence>
<protein>
    <submittedName>
        <fullName evidence="3">MATE family efflux transporter</fullName>
    </submittedName>
</protein>
<comment type="caution">
    <text evidence="3">The sequence shown here is derived from an EMBL/GenBank/DDBJ whole genome shotgun (WGS) entry which is preliminary data.</text>
</comment>
<feature type="transmembrane region" description="Helical" evidence="2">
    <location>
        <begin position="384"/>
        <end position="405"/>
    </location>
</feature>
<feature type="transmembrane region" description="Helical" evidence="2">
    <location>
        <begin position="88"/>
        <end position="113"/>
    </location>
</feature>
<feature type="transmembrane region" description="Helical" evidence="2">
    <location>
        <begin position="279"/>
        <end position="298"/>
    </location>
</feature>
<dbReference type="EMBL" id="SSWX01000001">
    <property type="protein sequence ID" value="THJ36338.1"/>
    <property type="molecule type" value="Genomic_DNA"/>
</dbReference>
<evidence type="ECO:0000313" key="3">
    <source>
        <dbReference type="EMBL" id="THJ36338.1"/>
    </source>
</evidence>
<gene>
    <name evidence="3" type="ORF">E8K88_00030</name>
</gene>
<organism evidence="3 4">
    <name type="scientific">Lampropedia aestuarii</name>
    <dbReference type="NCBI Taxonomy" id="2562762"/>
    <lineage>
        <taxon>Bacteria</taxon>
        <taxon>Pseudomonadati</taxon>
        <taxon>Pseudomonadota</taxon>
        <taxon>Betaproteobacteria</taxon>
        <taxon>Burkholderiales</taxon>
        <taxon>Comamonadaceae</taxon>
        <taxon>Lampropedia</taxon>
    </lineage>
</organism>
<dbReference type="OrthoDB" id="9780160at2"/>
<feature type="transmembrane region" description="Helical" evidence="2">
    <location>
        <begin position="310"/>
        <end position="332"/>
    </location>
</feature>
<evidence type="ECO:0000256" key="2">
    <source>
        <dbReference type="SAM" id="Phobius"/>
    </source>
</evidence>
<keyword evidence="4" id="KW-1185">Reference proteome</keyword>
<dbReference type="GO" id="GO:0015297">
    <property type="term" value="F:antiporter activity"/>
    <property type="evidence" value="ECO:0007669"/>
    <property type="project" value="InterPro"/>
</dbReference>
<feature type="transmembrane region" description="Helical" evidence="2">
    <location>
        <begin position="125"/>
        <end position="143"/>
    </location>
</feature>
<feature type="transmembrane region" description="Helical" evidence="2">
    <location>
        <begin position="237"/>
        <end position="259"/>
    </location>
</feature>
<dbReference type="InterPro" id="IPR002528">
    <property type="entry name" value="MATE_fam"/>
</dbReference>
<sequence length="458" mass="48717">MSERKIIATHASTILVGQLATMGYSITDVAVIGHYSVQAQAALSVAGALFIMVYISLLASVQGILPVWAELLGAKKLAQLGASVRQSLYLAGALCVLGIVLLLGAPALVLPLMQVPVEMHAAVKQYLLILAVSLPMALGYRVFATLSQAIGIPHFVTWLQVAGLAVKVPLTVMLVNGYAGLPELGIAGSAWATLCVQISLIGLAFWLLNTQTAYQQLRLWAKMEPIDGQQQREFARLAIPAGLMASVEVSSFAIMALLIARQGDAVTAAHQIASNFAGISYMFPLSLAIAASARVSYWRGAGHELMAIRLARACLLFGFGLSLLLASVMYLLREPLTGLYTNNAVVHATSAALLGWIALYHIADATQVISIFLLRSWRITIAPMVLYPVMLWGIGVTGGYLLAYHGLLGWPAQTGAWPFWAASVAALAITAVCLLGLLRNKLRSAALQAHKRPMAAGV</sequence>
<dbReference type="Pfam" id="PF01554">
    <property type="entry name" value="MatE"/>
    <property type="match status" value="2"/>
</dbReference>
<dbReference type="InterPro" id="IPR050222">
    <property type="entry name" value="MATE_MdtK"/>
</dbReference>
<evidence type="ECO:0000313" key="4">
    <source>
        <dbReference type="Proteomes" id="UP000306236"/>
    </source>
</evidence>
<dbReference type="AlphaFoldDB" id="A0A4S5C1L6"/>
<feature type="transmembrane region" description="Helical" evidence="2">
    <location>
        <begin position="41"/>
        <end position="68"/>
    </location>
</feature>
<dbReference type="Proteomes" id="UP000306236">
    <property type="component" value="Unassembled WGS sequence"/>
</dbReference>
<feature type="transmembrane region" description="Helical" evidence="2">
    <location>
        <begin position="417"/>
        <end position="438"/>
    </location>
</feature>
<dbReference type="GO" id="GO:0005886">
    <property type="term" value="C:plasma membrane"/>
    <property type="evidence" value="ECO:0007669"/>
    <property type="project" value="TreeGrafter"/>
</dbReference>
<dbReference type="PANTHER" id="PTHR43298">
    <property type="entry name" value="MULTIDRUG RESISTANCE PROTEIN NORM-RELATED"/>
    <property type="match status" value="1"/>
</dbReference>
<feature type="transmembrane region" description="Helical" evidence="2">
    <location>
        <begin position="344"/>
        <end position="363"/>
    </location>
</feature>
<dbReference type="PANTHER" id="PTHR43298:SF2">
    <property type="entry name" value="FMN_FAD EXPORTER YEEO-RELATED"/>
    <property type="match status" value="1"/>
</dbReference>
<name>A0A4S5C1L6_9BURK</name>
<feature type="transmembrane region" description="Helical" evidence="2">
    <location>
        <begin position="184"/>
        <end position="208"/>
    </location>
</feature>
<keyword evidence="2" id="KW-1133">Transmembrane helix</keyword>
<proteinExistence type="predicted"/>